<dbReference type="GeneID" id="88173389"/>
<dbReference type="PANTHER" id="PTHR12703">
    <property type="entry name" value="TRANSMEMBRANE PROTEIN 33"/>
    <property type="match status" value="1"/>
</dbReference>
<dbReference type="KEGG" id="asau:88173389"/>
<dbReference type="RefSeq" id="XP_062877408.1">
    <property type="nucleotide sequence ID" value="XM_063021338.1"/>
</dbReference>
<dbReference type="GO" id="GO:0061024">
    <property type="term" value="P:membrane organization"/>
    <property type="evidence" value="ECO:0007669"/>
    <property type="project" value="TreeGrafter"/>
</dbReference>
<evidence type="ECO:0000256" key="4">
    <source>
        <dbReference type="ARBA" id="ARBA00023136"/>
    </source>
</evidence>
<gene>
    <name evidence="7" type="ORF">PUMCH_002324</name>
</gene>
<dbReference type="AlphaFoldDB" id="A0AAX4H906"/>
<keyword evidence="8" id="KW-1185">Reference proteome</keyword>
<evidence type="ECO:0000313" key="7">
    <source>
        <dbReference type="EMBL" id="WPK25025.1"/>
    </source>
</evidence>
<dbReference type="GO" id="GO:0016020">
    <property type="term" value="C:membrane"/>
    <property type="evidence" value="ECO:0007669"/>
    <property type="project" value="UniProtKB-SubCell"/>
</dbReference>
<dbReference type="InterPro" id="IPR051645">
    <property type="entry name" value="PER33/POM33_regulator"/>
</dbReference>
<protein>
    <recommendedName>
        <fullName evidence="9">Transmembrane protein</fullName>
    </recommendedName>
</protein>
<sequence length="285" mass="32325">MSSSSSAQLHSTVANGRSSEAATKTQKPEPTKEVPIEPTNKTVDAEFRKKKLVRKHAGPSKIKYAVWLGGHATCVVFGVIALVWNLLWFKDHYYLSSICYRISLIGEVVALVCTTSRRFGFAHLPRFSMMLAQKNFQYILLSVAWLFTFRSVLKIVPVILISMLQLAENKKIEPLLKLGDMFGTIIAFDELILVAYLFARTVAMIKTSGYQLILMMTLLWLRVLFDAKTAEMFAYVVDRLDGKMSQVQNKKVRKAWNKLRAFIKEKVEGHGPDNQVDANQKMSKN</sequence>
<feature type="transmembrane region" description="Helical" evidence="6">
    <location>
        <begin position="181"/>
        <end position="199"/>
    </location>
</feature>
<evidence type="ECO:0000256" key="5">
    <source>
        <dbReference type="SAM" id="MobiDB-lite"/>
    </source>
</evidence>
<organism evidence="7 8">
    <name type="scientific">Australozyma saopauloensis</name>
    <dbReference type="NCBI Taxonomy" id="291208"/>
    <lineage>
        <taxon>Eukaryota</taxon>
        <taxon>Fungi</taxon>
        <taxon>Dikarya</taxon>
        <taxon>Ascomycota</taxon>
        <taxon>Saccharomycotina</taxon>
        <taxon>Pichiomycetes</taxon>
        <taxon>Metschnikowiaceae</taxon>
        <taxon>Australozyma</taxon>
    </lineage>
</organism>
<feature type="region of interest" description="Disordered" evidence="5">
    <location>
        <begin position="1"/>
        <end position="40"/>
    </location>
</feature>
<evidence type="ECO:0000256" key="6">
    <source>
        <dbReference type="SAM" id="Phobius"/>
    </source>
</evidence>
<reference evidence="7 8" key="1">
    <citation type="submission" date="2023-10" db="EMBL/GenBank/DDBJ databases">
        <title>Draft Genome Sequence of Candida saopaulonensis from a very Premature Infant with Sepsis.</title>
        <authorList>
            <person name="Ning Y."/>
            <person name="Dai R."/>
            <person name="Xiao M."/>
            <person name="Xu Y."/>
            <person name="Yan Q."/>
            <person name="Zhang L."/>
        </authorList>
    </citation>
    <scope>NUCLEOTIDE SEQUENCE [LARGE SCALE GENOMIC DNA]</scope>
    <source>
        <strain evidence="7 8">19XY460</strain>
    </source>
</reference>
<keyword evidence="2 6" id="KW-0812">Transmembrane</keyword>
<name>A0AAX4H906_9ASCO</name>
<keyword evidence="4 6" id="KW-0472">Membrane</keyword>
<evidence type="ECO:0000256" key="2">
    <source>
        <dbReference type="ARBA" id="ARBA00022692"/>
    </source>
</evidence>
<dbReference type="GO" id="GO:0071786">
    <property type="term" value="P:endoplasmic reticulum tubular network organization"/>
    <property type="evidence" value="ECO:0007669"/>
    <property type="project" value="TreeGrafter"/>
</dbReference>
<keyword evidence="3 6" id="KW-1133">Transmembrane helix</keyword>
<dbReference type="EMBL" id="CP138896">
    <property type="protein sequence ID" value="WPK25025.1"/>
    <property type="molecule type" value="Genomic_DNA"/>
</dbReference>
<evidence type="ECO:0000256" key="1">
    <source>
        <dbReference type="ARBA" id="ARBA00004141"/>
    </source>
</evidence>
<dbReference type="GO" id="GO:0005783">
    <property type="term" value="C:endoplasmic reticulum"/>
    <property type="evidence" value="ECO:0007669"/>
    <property type="project" value="TreeGrafter"/>
</dbReference>
<feature type="compositionally biased region" description="Basic and acidic residues" evidence="5">
    <location>
        <begin position="26"/>
        <end position="35"/>
    </location>
</feature>
<evidence type="ECO:0008006" key="9">
    <source>
        <dbReference type="Google" id="ProtNLM"/>
    </source>
</evidence>
<evidence type="ECO:0000256" key="3">
    <source>
        <dbReference type="ARBA" id="ARBA00022989"/>
    </source>
</evidence>
<accession>A0AAX4H906</accession>
<dbReference type="Proteomes" id="UP001338582">
    <property type="component" value="Chromosome 3"/>
</dbReference>
<feature type="transmembrane region" description="Helical" evidence="6">
    <location>
        <begin position="64"/>
        <end position="87"/>
    </location>
</feature>
<evidence type="ECO:0000313" key="8">
    <source>
        <dbReference type="Proteomes" id="UP001338582"/>
    </source>
</evidence>
<proteinExistence type="predicted"/>
<dbReference type="PANTHER" id="PTHR12703:SF3">
    <property type="entry name" value="ABR032WP"/>
    <property type="match status" value="1"/>
</dbReference>
<feature type="transmembrane region" description="Helical" evidence="6">
    <location>
        <begin position="136"/>
        <end position="161"/>
    </location>
</feature>
<comment type="subcellular location">
    <subcellularLocation>
        <location evidence="1">Membrane</location>
        <topology evidence="1">Multi-pass membrane protein</topology>
    </subcellularLocation>
</comment>
<feature type="compositionally biased region" description="Polar residues" evidence="5">
    <location>
        <begin position="1"/>
        <end position="25"/>
    </location>
</feature>